<protein>
    <recommendedName>
        <fullName evidence="2">peptidylprolyl isomerase</fullName>
        <ecNumber evidence="2">5.2.1.8</ecNumber>
    </recommendedName>
</protein>
<comment type="catalytic activity">
    <reaction evidence="1">
        <text>[protein]-peptidylproline (omega=180) = [protein]-peptidylproline (omega=0)</text>
        <dbReference type="Rhea" id="RHEA:16237"/>
        <dbReference type="Rhea" id="RHEA-COMP:10747"/>
        <dbReference type="Rhea" id="RHEA-COMP:10748"/>
        <dbReference type="ChEBI" id="CHEBI:83833"/>
        <dbReference type="ChEBI" id="CHEBI:83834"/>
        <dbReference type="EC" id="5.2.1.8"/>
    </reaction>
</comment>
<feature type="compositionally biased region" description="Basic residues" evidence="5">
    <location>
        <begin position="220"/>
        <end position="236"/>
    </location>
</feature>
<dbReference type="Gene3D" id="2.40.100.10">
    <property type="entry name" value="Cyclophilin-like"/>
    <property type="match status" value="1"/>
</dbReference>
<accession>A0A8H3UY93</accession>
<comment type="caution">
    <text evidence="7">The sequence shown here is derived from an EMBL/GenBank/DDBJ whole genome shotgun (WGS) entry which is preliminary data.</text>
</comment>
<feature type="domain" description="PPIase cyclophilin-type" evidence="6">
    <location>
        <begin position="11"/>
        <end position="171"/>
    </location>
</feature>
<dbReference type="AlphaFoldDB" id="A0A8H3UY93"/>
<sequence length="396" mass="44876">MAEAASRPRVFLDISIATEHIGRLVIELFADKTPKTCENFRTICTGSKDGLTYKMSPFHRVIDEFMIQGGDVTKGNGTGGASIYGGEFEDENIGWREIDKEGLVCMANRSVKNTNTSQFFITLAPCPHINAKHTVFGQLVSGQDTLERIAKVTVDKDDKPLQDVIISTCGELERKQKPAAPKQAFQGSDTAMVSSTSRGRHKRRHSTSASRSRSPPPSRGHTRRSASRHRHRHRTSKREGSYMSSGSTTPPARNRRRSDALPDHNLRGRLRQRSRSQSPITEKESADDDRERKHRKRSPPPSRPQSRSRSPGHRRQRSLPNQYKDWRDDGRSARRDRNREGDRYSYRNDDSSGRLGGGGDFDDLDATGGVKYKGRGHMKFSERDLQPRQQQGRRRW</sequence>
<proteinExistence type="predicted"/>
<reference evidence="7 8" key="1">
    <citation type="submission" date="2019-07" db="EMBL/GenBank/DDBJ databases">
        <title>Venturia inaequalis Genome Resource.</title>
        <authorList>
            <person name="Lichtner F.J."/>
        </authorList>
    </citation>
    <scope>NUCLEOTIDE SEQUENCE [LARGE SCALE GENOMIC DNA]</scope>
    <source>
        <strain evidence="7 8">DMI_063113</strain>
    </source>
</reference>
<feature type="region of interest" description="Disordered" evidence="5">
    <location>
        <begin position="172"/>
        <end position="396"/>
    </location>
</feature>
<evidence type="ECO:0000256" key="2">
    <source>
        <dbReference type="ARBA" id="ARBA00013194"/>
    </source>
</evidence>
<dbReference type="InterPro" id="IPR020892">
    <property type="entry name" value="Cyclophilin-type_PPIase_CS"/>
</dbReference>
<evidence type="ECO:0000256" key="5">
    <source>
        <dbReference type="SAM" id="MobiDB-lite"/>
    </source>
</evidence>
<keyword evidence="4" id="KW-0413">Isomerase</keyword>
<dbReference type="SUPFAM" id="SSF50891">
    <property type="entry name" value="Cyclophilin-like"/>
    <property type="match status" value="1"/>
</dbReference>
<dbReference type="OrthoDB" id="407558at2759"/>
<feature type="compositionally biased region" description="Polar residues" evidence="5">
    <location>
        <begin position="242"/>
        <end position="251"/>
    </location>
</feature>
<evidence type="ECO:0000256" key="1">
    <source>
        <dbReference type="ARBA" id="ARBA00000971"/>
    </source>
</evidence>
<dbReference type="PANTHER" id="PTHR11071">
    <property type="entry name" value="PEPTIDYL-PROLYL CIS-TRANS ISOMERASE"/>
    <property type="match status" value="1"/>
</dbReference>
<dbReference type="GO" id="GO:0003755">
    <property type="term" value="F:peptidyl-prolyl cis-trans isomerase activity"/>
    <property type="evidence" value="ECO:0007669"/>
    <property type="project" value="UniProtKB-KW"/>
</dbReference>
<dbReference type="FunFam" id="2.40.100.10:FF:000025">
    <property type="entry name" value="Peptidyl-prolyl cis-trans isomerase CYP19-2"/>
    <property type="match status" value="1"/>
</dbReference>
<dbReference type="GO" id="GO:0006457">
    <property type="term" value="P:protein folding"/>
    <property type="evidence" value="ECO:0007669"/>
    <property type="project" value="InterPro"/>
</dbReference>
<dbReference type="InterPro" id="IPR002130">
    <property type="entry name" value="Cyclophilin-type_PPIase_dom"/>
</dbReference>
<dbReference type="EMBL" id="WNWR01000484">
    <property type="protein sequence ID" value="KAE9976954.1"/>
    <property type="molecule type" value="Genomic_DNA"/>
</dbReference>
<dbReference type="Pfam" id="PF00160">
    <property type="entry name" value="Pro_isomerase"/>
    <property type="match status" value="1"/>
</dbReference>
<dbReference type="PANTHER" id="PTHR11071:SF561">
    <property type="entry name" value="PEPTIDYL-PROLYL CIS-TRANS ISOMERASE D-RELATED"/>
    <property type="match status" value="1"/>
</dbReference>
<dbReference type="PRINTS" id="PR00153">
    <property type="entry name" value="CSAPPISMRASE"/>
</dbReference>
<dbReference type="PROSITE" id="PS00170">
    <property type="entry name" value="CSA_PPIASE_1"/>
    <property type="match status" value="1"/>
</dbReference>
<feature type="compositionally biased region" description="Basic and acidic residues" evidence="5">
    <location>
        <begin position="257"/>
        <end position="266"/>
    </location>
</feature>
<name>A0A8H3UY93_VENIN</name>
<gene>
    <name evidence="7" type="ORF">EG327_007893</name>
</gene>
<evidence type="ECO:0000313" key="8">
    <source>
        <dbReference type="Proteomes" id="UP000490939"/>
    </source>
</evidence>
<organism evidence="7 8">
    <name type="scientific">Venturia inaequalis</name>
    <name type="common">Apple scab fungus</name>
    <dbReference type="NCBI Taxonomy" id="5025"/>
    <lineage>
        <taxon>Eukaryota</taxon>
        <taxon>Fungi</taxon>
        <taxon>Dikarya</taxon>
        <taxon>Ascomycota</taxon>
        <taxon>Pezizomycotina</taxon>
        <taxon>Dothideomycetes</taxon>
        <taxon>Pleosporomycetidae</taxon>
        <taxon>Venturiales</taxon>
        <taxon>Venturiaceae</taxon>
        <taxon>Venturia</taxon>
    </lineage>
</organism>
<dbReference type="GO" id="GO:0016018">
    <property type="term" value="F:cyclosporin A binding"/>
    <property type="evidence" value="ECO:0007669"/>
    <property type="project" value="TreeGrafter"/>
</dbReference>
<evidence type="ECO:0000259" key="6">
    <source>
        <dbReference type="PROSITE" id="PS50072"/>
    </source>
</evidence>
<keyword evidence="3" id="KW-0697">Rotamase</keyword>
<dbReference type="Proteomes" id="UP000490939">
    <property type="component" value="Unassembled WGS sequence"/>
</dbReference>
<dbReference type="InterPro" id="IPR029000">
    <property type="entry name" value="Cyclophilin-like_dom_sf"/>
</dbReference>
<feature type="compositionally biased region" description="Basic and acidic residues" evidence="5">
    <location>
        <begin position="324"/>
        <end position="352"/>
    </location>
</feature>
<feature type="compositionally biased region" description="Polar residues" evidence="5">
    <location>
        <begin position="185"/>
        <end position="197"/>
    </location>
</feature>
<evidence type="ECO:0000256" key="4">
    <source>
        <dbReference type="ARBA" id="ARBA00023235"/>
    </source>
</evidence>
<keyword evidence="8" id="KW-1185">Reference proteome</keyword>
<evidence type="ECO:0000313" key="7">
    <source>
        <dbReference type="EMBL" id="KAE9976954.1"/>
    </source>
</evidence>
<evidence type="ECO:0000256" key="3">
    <source>
        <dbReference type="ARBA" id="ARBA00023110"/>
    </source>
</evidence>
<dbReference type="GO" id="GO:0005737">
    <property type="term" value="C:cytoplasm"/>
    <property type="evidence" value="ECO:0007669"/>
    <property type="project" value="TreeGrafter"/>
</dbReference>
<dbReference type="PROSITE" id="PS50072">
    <property type="entry name" value="CSA_PPIASE_2"/>
    <property type="match status" value="1"/>
</dbReference>
<dbReference type="EC" id="5.2.1.8" evidence="2"/>